<dbReference type="EMBL" id="CP036401">
    <property type="protein sequence ID" value="QBI01183.1"/>
    <property type="molecule type" value="Genomic_DNA"/>
</dbReference>
<evidence type="ECO:0000256" key="1">
    <source>
        <dbReference type="SAM" id="Phobius"/>
    </source>
</evidence>
<protein>
    <recommendedName>
        <fullName evidence="6">DUF3325 family protein</fullName>
    </recommendedName>
</protein>
<organism evidence="2 5">
    <name type="scientific">Pseudoduganella albidiflava</name>
    <dbReference type="NCBI Taxonomy" id="321983"/>
    <lineage>
        <taxon>Bacteria</taxon>
        <taxon>Pseudomonadati</taxon>
        <taxon>Pseudomonadota</taxon>
        <taxon>Betaproteobacteria</taxon>
        <taxon>Burkholderiales</taxon>
        <taxon>Oxalobacteraceae</taxon>
        <taxon>Telluria group</taxon>
        <taxon>Pseudoduganella</taxon>
    </lineage>
</organism>
<accession>A0A411WWL3</accession>
<proteinExistence type="predicted"/>
<keyword evidence="1" id="KW-1133">Transmembrane helix</keyword>
<dbReference type="Proteomes" id="UP000292307">
    <property type="component" value="Chromosome"/>
</dbReference>
<dbReference type="RefSeq" id="WP_131145306.1">
    <property type="nucleotide sequence ID" value="NZ_BMWV01000007.1"/>
</dbReference>
<feature type="transmembrane region" description="Helical" evidence="1">
    <location>
        <begin position="12"/>
        <end position="33"/>
    </location>
</feature>
<dbReference type="EMBL" id="BMWV01000007">
    <property type="protein sequence ID" value="GGY48753.1"/>
    <property type="molecule type" value="Genomic_DNA"/>
</dbReference>
<evidence type="ECO:0008006" key="6">
    <source>
        <dbReference type="Google" id="ProtNLM"/>
    </source>
</evidence>
<reference evidence="2" key="1">
    <citation type="journal article" date="2014" name="Int. J. Syst. Evol. Microbiol.">
        <title>Complete genome sequence of Corynebacterium casei LMG S-19264T (=DSM 44701T), isolated from a smear-ripened cheese.</title>
        <authorList>
            <consortium name="US DOE Joint Genome Institute (JGI-PGF)"/>
            <person name="Walter F."/>
            <person name="Albersmeier A."/>
            <person name="Kalinowski J."/>
            <person name="Ruckert C."/>
        </authorList>
    </citation>
    <scope>NUCLEOTIDE SEQUENCE</scope>
    <source>
        <strain evidence="2">KCTC 12343</strain>
    </source>
</reference>
<evidence type="ECO:0000313" key="4">
    <source>
        <dbReference type="Proteomes" id="UP000292307"/>
    </source>
</evidence>
<dbReference type="AlphaFoldDB" id="A0A411WWL3"/>
<evidence type="ECO:0000313" key="3">
    <source>
        <dbReference type="EMBL" id="QBI01183.1"/>
    </source>
</evidence>
<sequence>MPGNPQNALRRYSRATFVSLAIFGSTLLLARLAWTGALSDEASRCGQFGMHCFVNAVATVLIGSVAGSIAALAALISTSWRGWLNWLALLLNAGLLLALLVWFFGP</sequence>
<evidence type="ECO:0000313" key="2">
    <source>
        <dbReference type="EMBL" id="GGY48753.1"/>
    </source>
</evidence>
<name>A0A411WWL3_9BURK</name>
<keyword evidence="1" id="KW-0812">Transmembrane</keyword>
<keyword evidence="1" id="KW-0472">Membrane</keyword>
<dbReference type="Proteomes" id="UP000628442">
    <property type="component" value="Unassembled WGS sequence"/>
</dbReference>
<feature type="transmembrane region" description="Helical" evidence="1">
    <location>
        <begin position="83"/>
        <end position="104"/>
    </location>
</feature>
<evidence type="ECO:0000313" key="5">
    <source>
        <dbReference type="Proteomes" id="UP000628442"/>
    </source>
</evidence>
<keyword evidence="4" id="KW-1185">Reference proteome</keyword>
<reference evidence="2" key="3">
    <citation type="submission" date="2022-12" db="EMBL/GenBank/DDBJ databases">
        <authorList>
            <person name="Sun Q."/>
            <person name="Kim S."/>
        </authorList>
    </citation>
    <scope>NUCLEOTIDE SEQUENCE</scope>
    <source>
        <strain evidence="2">KCTC 12343</strain>
    </source>
</reference>
<feature type="transmembrane region" description="Helical" evidence="1">
    <location>
        <begin position="53"/>
        <end position="76"/>
    </location>
</feature>
<gene>
    <name evidence="3" type="ORF">EYF70_10255</name>
    <name evidence="2" type="ORF">GCM10007387_33750</name>
</gene>
<reference evidence="3 4" key="2">
    <citation type="submission" date="2019-02" db="EMBL/GenBank/DDBJ databases">
        <title>Draft Genome Sequences of Six Type Strains of the Genus Massilia.</title>
        <authorList>
            <person name="Miess H."/>
            <person name="Frediansyhah A."/>
            <person name="Gross H."/>
        </authorList>
    </citation>
    <scope>NUCLEOTIDE SEQUENCE [LARGE SCALE GENOMIC DNA]</scope>
    <source>
        <strain evidence="3 4">DSM 17472</strain>
    </source>
</reference>